<dbReference type="STRING" id="645134.A0A0L0HCP9"/>
<feature type="transmembrane region" description="Helical" evidence="3">
    <location>
        <begin position="142"/>
        <end position="161"/>
    </location>
</feature>
<dbReference type="PANTHER" id="PTHR11360">
    <property type="entry name" value="MONOCARBOXYLATE TRANSPORTER"/>
    <property type="match status" value="1"/>
</dbReference>
<sequence length="566" mass="61639">MNRLGNLIVWHYSSTHYERSEKQLEREKWLIPGLVRFNRYFLMPAAVLIQVCCGSLYAWSGYNLPIEREIYGPNLAKGVAVDRGQASNVFFVAVAVFGVTAALLGPWLERNGPFKGAVLGTCLFYMGNLLTALGVHVGSLPLVFFGYGFVGGAGLGISYIAPVSPLQKWFPDFRGLAAGLAVCGFGAGSIFSPFTQKALIGETFANTGIKNLGVSLTFVILGSCYFACMLLASFVLRMPPPGYSVNGVDIHTVKGAEELDNARAASAALPVSNAIEDKVEEAKMDRDHTVVNLHSVAPAKNVFSMTLAQALSSIEYILMYIMFLCNEITGLLIISKIQSIVQNQLGKNATEAANINSILGGCNLLGRLVLPTLSDYLGQRKPLFMLSLACQTIFLAVLPKAIGDKTYGLTLSCAFIIAFFYGGGFGLIPAFLSDQFGSKNVGATHGVILTAWAMAGVAGGLVFNAVYKSEVARLAPDLLHAYDLNFHWILAFTSFGLLVSFFIPTNLRDRRLPKLEGERIRFRFVNGRLVRVFKGFKVRMYSRAEEDAEWDGYLKGIAAQEETIKV</sequence>
<keyword evidence="6" id="KW-1185">Reference proteome</keyword>
<comment type="subcellular location">
    <subcellularLocation>
        <location evidence="1">Membrane</location>
        <topology evidence="1">Multi-pass membrane protein</topology>
    </subcellularLocation>
</comment>
<dbReference type="InterPro" id="IPR036259">
    <property type="entry name" value="MFS_trans_sf"/>
</dbReference>
<feature type="transmembrane region" description="Helical" evidence="3">
    <location>
        <begin position="89"/>
        <end position="108"/>
    </location>
</feature>
<evidence type="ECO:0000313" key="6">
    <source>
        <dbReference type="Proteomes" id="UP000053201"/>
    </source>
</evidence>
<dbReference type="GO" id="GO:0022857">
    <property type="term" value="F:transmembrane transporter activity"/>
    <property type="evidence" value="ECO:0007669"/>
    <property type="project" value="InterPro"/>
</dbReference>
<dbReference type="PANTHER" id="PTHR11360:SF317">
    <property type="entry name" value="MAJOR FACILITATOR SUPERFAMILY (MFS) PROFILE DOMAIN-CONTAINING PROTEIN-RELATED"/>
    <property type="match status" value="1"/>
</dbReference>
<dbReference type="VEuPathDB" id="FungiDB:SPPG_05726"/>
<feature type="transmembrane region" description="Helical" evidence="3">
    <location>
        <begin position="173"/>
        <end position="191"/>
    </location>
</feature>
<dbReference type="InterPro" id="IPR020846">
    <property type="entry name" value="MFS_dom"/>
</dbReference>
<name>A0A0L0HCP9_SPIPD</name>
<feature type="transmembrane region" description="Helical" evidence="3">
    <location>
        <begin position="444"/>
        <end position="466"/>
    </location>
</feature>
<keyword evidence="3" id="KW-1133">Transmembrane helix</keyword>
<dbReference type="eggNOG" id="ENOG502QWCG">
    <property type="taxonomic scope" value="Eukaryota"/>
</dbReference>
<feature type="transmembrane region" description="Helical" evidence="3">
    <location>
        <begin position="114"/>
        <end position="135"/>
    </location>
</feature>
<keyword evidence="3" id="KW-0812">Transmembrane</keyword>
<evidence type="ECO:0000259" key="4">
    <source>
        <dbReference type="PROSITE" id="PS50850"/>
    </source>
</evidence>
<gene>
    <name evidence="5" type="ORF">SPPG_05726</name>
</gene>
<evidence type="ECO:0000256" key="2">
    <source>
        <dbReference type="ARBA" id="ARBA00006727"/>
    </source>
</evidence>
<dbReference type="EMBL" id="KQ257459">
    <property type="protein sequence ID" value="KNC98746.1"/>
    <property type="molecule type" value="Genomic_DNA"/>
</dbReference>
<dbReference type="OMA" id="HQLWLMW"/>
<dbReference type="InterPro" id="IPR011701">
    <property type="entry name" value="MFS"/>
</dbReference>
<feature type="transmembrane region" description="Helical" evidence="3">
    <location>
        <begin position="40"/>
        <end position="59"/>
    </location>
</feature>
<dbReference type="OrthoDB" id="410267at2759"/>
<feature type="transmembrane region" description="Helical" evidence="3">
    <location>
        <begin position="486"/>
        <end position="504"/>
    </location>
</feature>
<dbReference type="InterPro" id="IPR050327">
    <property type="entry name" value="Proton-linked_MCT"/>
</dbReference>
<feature type="transmembrane region" description="Helical" evidence="3">
    <location>
        <begin position="314"/>
        <end position="334"/>
    </location>
</feature>
<accession>A0A0L0HCP9</accession>
<dbReference type="Gene3D" id="1.20.1250.20">
    <property type="entry name" value="MFS general substrate transporter like domains"/>
    <property type="match status" value="2"/>
</dbReference>
<dbReference type="SUPFAM" id="SSF103473">
    <property type="entry name" value="MFS general substrate transporter"/>
    <property type="match status" value="1"/>
</dbReference>
<dbReference type="AlphaFoldDB" id="A0A0L0HCP9"/>
<keyword evidence="3" id="KW-0472">Membrane</keyword>
<protein>
    <recommendedName>
        <fullName evidence="4">Major facilitator superfamily (MFS) profile domain-containing protein</fullName>
    </recommendedName>
</protein>
<evidence type="ECO:0000256" key="1">
    <source>
        <dbReference type="ARBA" id="ARBA00004141"/>
    </source>
</evidence>
<feature type="domain" description="Major facilitator superfamily (MFS) profile" evidence="4">
    <location>
        <begin position="47"/>
        <end position="508"/>
    </location>
</feature>
<dbReference type="InParanoid" id="A0A0L0HCP9"/>
<feature type="transmembrane region" description="Helical" evidence="3">
    <location>
        <begin position="212"/>
        <end position="236"/>
    </location>
</feature>
<evidence type="ECO:0000313" key="5">
    <source>
        <dbReference type="EMBL" id="KNC98746.1"/>
    </source>
</evidence>
<dbReference type="RefSeq" id="XP_016606786.1">
    <property type="nucleotide sequence ID" value="XM_016753937.1"/>
</dbReference>
<reference evidence="5 6" key="1">
    <citation type="submission" date="2009-08" db="EMBL/GenBank/DDBJ databases">
        <title>The Genome Sequence of Spizellomyces punctatus strain DAOM BR117.</title>
        <authorList>
            <consortium name="The Broad Institute Genome Sequencing Platform"/>
            <person name="Russ C."/>
            <person name="Cuomo C."/>
            <person name="Shea T."/>
            <person name="Young S.K."/>
            <person name="Zeng Q."/>
            <person name="Koehrsen M."/>
            <person name="Haas B."/>
            <person name="Borodovsky M."/>
            <person name="Guigo R."/>
            <person name="Alvarado L."/>
            <person name="Berlin A."/>
            <person name="Bochicchio J."/>
            <person name="Borenstein D."/>
            <person name="Chapman S."/>
            <person name="Chen Z."/>
            <person name="Engels R."/>
            <person name="Freedman E."/>
            <person name="Gellesch M."/>
            <person name="Goldberg J."/>
            <person name="Griggs A."/>
            <person name="Gujja S."/>
            <person name="Heiman D."/>
            <person name="Hepburn T."/>
            <person name="Howarth C."/>
            <person name="Jen D."/>
            <person name="Larson L."/>
            <person name="Lewis B."/>
            <person name="Mehta T."/>
            <person name="Park D."/>
            <person name="Pearson M."/>
            <person name="Roberts A."/>
            <person name="Saif S."/>
            <person name="Shenoy N."/>
            <person name="Sisk P."/>
            <person name="Stolte C."/>
            <person name="Sykes S."/>
            <person name="Thomson T."/>
            <person name="Walk T."/>
            <person name="White J."/>
            <person name="Yandava C."/>
            <person name="Burger G."/>
            <person name="Gray M.W."/>
            <person name="Holland P.W.H."/>
            <person name="King N."/>
            <person name="Lang F.B.F."/>
            <person name="Roger A.J."/>
            <person name="Ruiz-Trillo I."/>
            <person name="Lander E."/>
            <person name="Nusbaum C."/>
        </authorList>
    </citation>
    <scope>NUCLEOTIDE SEQUENCE [LARGE SCALE GENOMIC DNA]</scope>
    <source>
        <strain evidence="5 6">DAOM BR117</strain>
    </source>
</reference>
<dbReference type="GO" id="GO:0016020">
    <property type="term" value="C:membrane"/>
    <property type="evidence" value="ECO:0007669"/>
    <property type="project" value="UniProtKB-SubCell"/>
</dbReference>
<dbReference type="PROSITE" id="PS50850">
    <property type="entry name" value="MFS"/>
    <property type="match status" value="1"/>
</dbReference>
<dbReference type="GeneID" id="27689083"/>
<proteinExistence type="inferred from homology"/>
<organism evidence="5 6">
    <name type="scientific">Spizellomyces punctatus (strain DAOM BR117)</name>
    <dbReference type="NCBI Taxonomy" id="645134"/>
    <lineage>
        <taxon>Eukaryota</taxon>
        <taxon>Fungi</taxon>
        <taxon>Fungi incertae sedis</taxon>
        <taxon>Chytridiomycota</taxon>
        <taxon>Chytridiomycota incertae sedis</taxon>
        <taxon>Chytridiomycetes</taxon>
        <taxon>Spizellomycetales</taxon>
        <taxon>Spizellomycetaceae</taxon>
        <taxon>Spizellomyces</taxon>
    </lineage>
</organism>
<evidence type="ECO:0000256" key="3">
    <source>
        <dbReference type="SAM" id="Phobius"/>
    </source>
</evidence>
<feature type="transmembrane region" description="Helical" evidence="3">
    <location>
        <begin position="408"/>
        <end position="432"/>
    </location>
</feature>
<dbReference type="CDD" id="cd17353">
    <property type="entry name" value="MFS_OFA_like"/>
    <property type="match status" value="1"/>
</dbReference>
<dbReference type="Pfam" id="PF07690">
    <property type="entry name" value="MFS_1"/>
    <property type="match status" value="1"/>
</dbReference>
<dbReference type="Proteomes" id="UP000053201">
    <property type="component" value="Unassembled WGS sequence"/>
</dbReference>
<comment type="similarity">
    <text evidence="2">Belongs to the major facilitator superfamily. Monocarboxylate porter (TC 2.A.1.13) family.</text>
</comment>